<protein>
    <submittedName>
        <fullName evidence="1">Uncharacterized protein</fullName>
    </submittedName>
</protein>
<keyword evidence="2" id="KW-1185">Reference proteome</keyword>
<dbReference type="AlphaFoldDB" id="A0A395J2B1"/>
<sequence>MGVGITLNTILAILTTTGRPQADLSSPAYVSTGLTWSTTSQADGLFNWKQSDKDVISSVYEMAGYHDAPKEYSTSVLNLSSVAKPKPVRDTPSPVNGLDFTDTIAFPDNPYPLADVFMIYRNWSEESSEPKSPYSAMEFVLEWCVQEFSTLIMNGAVITVRHESTNNFTGGGGYLTGPLFNSTSTFGFASGRPNYEVSNDTHFIMSNYLRKTLNGSIHLQGQILYKTSDAAEAFYQRISIDSGNGNVLNTTTDQAGLAEVVQKYCNEHDQYGTTNRSYL</sequence>
<proteinExistence type="predicted"/>
<dbReference type="OrthoDB" id="3558227at2759"/>
<dbReference type="EMBL" id="QKRW01000012">
    <property type="protein sequence ID" value="RAL64799.1"/>
    <property type="molecule type" value="Genomic_DNA"/>
</dbReference>
<comment type="caution">
    <text evidence="1">The sequence shown here is derived from an EMBL/GenBank/DDBJ whole genome shotgun (WGS) entry which is preliminary data.</text>
</comment>
<reference evidence="1 2" key="1">
    <citation type="submission" date="2018-06" db="EMBL/GenBank/DDBJ databases">
        <title>Genome Sequence of the Brown Rot Fungal Pathogen Monilinia fructigena.</title>
        <authorList>
            <person name="Landi L."/>
            <person name="De Miccolis Angelini R.M."/>
            <person name="Pollastro S."/>
            <person name="Abate D."/>
            <person name="Faretra F."/>
            <person name="Romanazzi G."/>
        </authorList>
    </citation>
    <scope>NUCLEOTIDE SEQUENCE [LARGE SCALE GENOMIC DNA]</scope>
    <source>
        <strain evidence="1 2">Mfrg269</strain>
    </source>
</reference>
<evidence type="ECO:0000313" key="1">
    <source>
        <dbReference type="EMBL" id="RAL64799.1"/>
    </source>
</evidence>
<dbReference type="Proteomes" id="UP000249056">
    <property type="component" value="Unassembled WGS sequence"/>
</dbReference>
<evidence type="ECO:0000313" key="2">
    <source>
        <dbReference type="Proteomes" id="UP000249056"/>
    </source>
</evidence>
<accession>A0A395J2B1</accession>
<gene>
    <name evidence="1" type="ORF">DID88_001396</name>
</gene>
<name>A0A395J2B1_9HELO</name>
<organism evidence="1 2">
    <name type="scientific">Monilinia fructigena</name>
    <dbReference type="NCBI Taxonomy" id="38457"/>
    <lineage>
        <taxon>Eukaryota</taxon>
        <taxon>Fungi</taxon>
        <taxon>Dikarya</taxon>
        <taxon>Ascomycota</taxon>
        <taxon>Pezizomycotina</taxon>
        <taxon>Leotiomycetes</taxon>
        <taxon>Helotiales</taxon>
        <taxon>Sclerotiniaceae</taxon>
        <taxon>Monilinia</taxon>
    </lineage>
</organism>